<reference evidence="11 12" key="1">
    <citation type="submission" date="2015-04" db="EMBL/GenBank/DDBJ databases">
        <title>Complete Genome Sequence of Kosmotoga pacifica SLHLJ1.</title>
        <authorList>
            <person name="Jiang L.J."/>
            <person name="Shao Z.Z."/>
            <person name="Jebbar M."/>
        </authorList>
    </citation>
    <scope>NUCLEOTIDE SEQUENCE [LARGE SCALE GENOMIC DNA]</scope>
    <source>
        <strain evidence="11 12">SLHLJ1</strain>
    </source>
</reference>
<dbReference type="CDD" id="cd06261">
    <property type="entry name" value="TM_PBP2"/>
    <property type="match status" value="1"/>
</dbReference>
<evidence type="ECO:0000256" key="2">
    <source>
        <dbReference type="ARBA" id="ARBA00009047"/>
    </source>
</evidence>
<evidence type="ECO:0000256" key="1">
    <source>
        <dbReference type="ARBA" id="ARBA00004651"/>
    </source>
</evidence>
<comment type="similarity">
    <text evidence="2">Belongs to the binding-protein-dependent transport system permease family. MalFG subfamily.</text>
</comment>
<dbReference type="PANTHER" id="PTHR32243">
    <property type="entry name" value="MALTOSE TRANSPORT SYSTEM PERMEASE-RELATED"/>
    <property type="match status" value="1"/>
</dbReference>
<evidence type="ECO:0000256" key="5">
    <source>
        <dbReference type="ARBA" id="ARBA00022597"/>
    </source>
</evidence>
<dbReference type="GO" id="GO:0005886">
    <property type="term" value="C:plasma membrane"/>
    <property type="evidence" value="ECO:0007669"/>
    <property type="project" value="UniProtKB-SubCell"/>
</dbReference>
<name>A0A0G2ZHM5_9BACT</name>
<feature type="transmembrane region" description="Helical" evidence="9">
    <location>
        <begin position="118"/>
        <end position="140"/>
    </location>
</feature>
<gene>
    <name evidence="11" type="ORF">IX53_05825</name>
</gene>
<dbReference type="Pfam" id="PF00528">
    <property type="entry name" value="BPD_transp_1"/>
    <property type="match status" value="1"/>
</dbReference>
<keyword evidence="6 9" id="KW-0812">Transmembrane</keyword>
<evidence type="ECO:0000256" key="3">
    <source>
        <dbReference type="ARBA" id="ARBA00022448"/>
    </source>
</evidence>
<evidence type="ECO:0000256" key="4">
    <source>
        <dbReference type="ARBA" id="ARBA00022475"/>
    </source>
</evidence>
<evidence type="ECO:0000256" key="7">
    <source>
        <dbReference type="ARBA" id="ARBA00022989"/>
    </source>
</evidence>
<keyword evidence="7 9" id="KW-1133">Transmembrane helix</keyword>
<evidence type="ECO:0000313" key="11">
    <source>
        <dbReference type="EMBL" id="AKI98293.1"/>
    </source>
</evidence>
<dbReference type="Proteomes" id="UP000035159">
    <property type="component" value="Chromosome"/>
</dbReference>
<protein>
    <submittedName>
        <fullName evidence="11">Sugar ABC transporter permease</fullName>
    </submittedName>
</protein>
<keyword evidence="5" id="KW-0762">Sugar transport</keyword>
<evidence type="ECO:0000256" key="6">
    <source>
        <dbReference type="ARBA" id="ARBA00022692"/>
    </source>
</evidence>
<feature type="transmembrane region" description="Helical" evidence="9">
    <location>
        <begin position="85"/>
        <end position="106"/>
    </location>
</feature>
<dbReference type="GO" id="GO:0015423">
    <property type="term" value="F:ABC-type maltose transporter activity"/>
    <property type="evidence" value="ECO:0007669"/>
    <property type="project" value="TreeGrafter"/>
</dbReference>
<evidence type="ECO:0000313" key="12">
    <source>
        <dbReference type="Proteomes" id="UP000035159"/>
    </source>
</evidence>
<dbReference type="PATRIC" id="fig|1330330.3.peg.1180"/>
<dbReference type="PANTHER" id="PTHR32243:SF50">
    <property type="entry name" value="MALTOSE_MALTODEXTRIN TRANSPORT SYSTEM PERMEASE PROTEIN MALG"/>
    <property type="match status" value="1"/>
</dbReference>
<dbReference type="PROSITE" id="PS50928">
    <property type="entry name" value="ABC_TM1"/>
    <property type="match status" value="1"/>
</dbReference>
<dbReference type="STRING" id="1330330.IX53_05825"/>
<feature type="domain" description="ABC transmembrane type-1" evidence="10">
    <location>
        <begin position="81"/>
        <end position="273"/>
    </location>
</feature>
<keyword evidence="4" id="KW-1003">Cell membrane</keyword>
<keyword evidence="12" id="KW-1185">Reference proteome</keyword>
<dbReference type="GO" id="GO:0042956">
    <property type="term" value="P:maltodextrin transmembrane transport"/>
    <property type="evidence" value="ECO:0007669"/>
    <property type="project" value="TreeGrafter"/>
</dbReference>
<accession>A0A0G2ZHM5</accession>
<dbReference type="KEGG" id="kpf:IX53_05825"/>
<keyword evidence="8 9" id="KW-0472">Membrane</keyword>
<dbReference type="SUPFAM" id="SSF161098">
    <property type="entry name" value="MetI-like"/>
    <property type="match status" value="1"/>
</dbReference>
<feature type="transmembrane region" description="Helical" evidence="9">
    <location>
        <begin position="206"/>
        <end position="228"/>
    </location>
</feature>
<organism evidence="11 12">
    <name type="scientific">Kosmotoga pacifica</name>
    <dbReference type="NCBI Taxonomy" id="1330330"/>
    <lineage>
        <taxon>Bacteria</taxon>
        <taxon>Thermotogati</taxon>
        <taxon>Thermotogota</taxon>
        <taxon>Thermotogae</taxon>
        <taxon>Kosmotogales</taxon>
        <taxon>Kosmotogaceae</taxon>
        <taxon>Kosmotoga</taxon>
    </lineage>
</organism>
<dbReference type="InterPro" id="IPR000515">
    <property type="entry name" value="MetI-like"/>
</dbReference>
<dbReference type="AlphaFoldDB" id="A0A0G2ZHM5"/>
<dbReference type="Gene3D" id="1.10.3720.10">
    <property type="entry name" value="MetI-like"/>
    <property type="match status" value="1"/>
</dbReference>
<keyword evidence="3 9" id="KW-0813">Transport</keyword>
<dbReference type="InterPro" id="IPR050901">
    <property type="entry name" value="BP-dep_ABC_trans_perm"/>
</dbReference>
<feature type="transmembrane region" description="Helical" evidence="9">
    <location>
        <begin position="249"/>
        <end position="273"/>
    </location>
</feature>
<dbReference type="EMBL" id="CP011232">
    <property type="protein sequence ID" value="AKI98293.1"/>
    <property type="molecule type" value="Genomic_DNA"/>
</dbReference>
<dbReference type="InterPro" id="IPR035906">
    <property type="entry name" value="MetI-like_sf"/>
</dbReference>
<sequence length="287" mass="33381">MESREYKLSFFQRHGEKITNTIIIIILFVISLPIILSYLWLVLNSFAVEMKYGIIPTKLTLEHWKFLIHSVRGYPNIWQVTLNTFIVAVMVMVLELFITSFAGYALSRYKFRGRKTMLLTILVLHSFPSVSLLVAVYYVLRTMNLINSLWGIILLKVALEIPWGAWIMKGFYDQLPWEIEWAGTVDGYSRIQVFFKVILPLVRPGMAVTAIFGFLSGWSEFIFINTFILDQQTWTLSRYIKGVIGDFRFVDYGLLTSISLFYMLPTLMFYFFANKYLLQVNITGTKG</sequence>
<feature type="transmembrane region" description="Helical" evidence="9">
    <location>
        <begin position="21"/>
        <end position="43"/>
    </location>
</feature>
<evidence type="ECO:0000256" key="8">
    <source>
        <dbReference type="ARBA" id="ARBA00023136"/>
    </source>
</evidence>
<comment type="subcellular location">
    <subcellularLocation>
        <location evidence="1 9">Cell membrane</location>
        <topology evidence="1 9">Multi-pass membrane protein</topology>
    </subcellularLocation>
</comment>
<proteinExistence type="inferred from homology"/>
<evidence type="ECO:0000259" key="10">
    <source>
        <dbReference type="PROSITE" id="PS50928"/>
    </source>
</evidence>
<evidence type="ECO:0000256" key="9">
    <source>
        <dbReference type="RuleBase" id="RU363032"/>
    </source>
</evidence>